<evidence type="ECO:0000313" key="2">
    <source>
        <dbReference type="Proteomes" id="UP000582643"/>
    </source>
</evidence>
<name>A0A7W7XA60_9ACTN</name>
<protein>
    <submittedName>
        <fullName evidence="1">Uncharacterized protein</fullName>
    </submittedName>
</protein>
<proteinExistence type="predicted"/>
<dbReference type="EMBL" id="JACHJY010000001">
    <property type="protein sequence ID" value="MBB4979788.1"/>
    <property type="molecule type" value="Genomic_DNA"/>
</dbReference>
<dbReference type="AlphaFoldDB" id="A0A7W7XA60"/>
<sequence length="132" mass="14428">MRTMEGSDVRLGTPRVLIVLDWRDGPLEGVLAADRETCWYFRLFAERFEDSGPDDRLYGLWSIPDADASVLLGEFGSPDGGAVVWPVVGGLGSHEAQSIVDAILSAERALPQLIVRTPDFPEVLGVWDVTSN</sequence>
<organism evidence="1 2">
    <name type="scientific">Streptomyces nymphaeiformis</name>
    <dbReference type="NCBI Taxonomy" id="2663842"/>
    <lineage>
        <taxon>Bacteria</taxon>
        <taxon>Bacillati</taxon>
        <taxon>Actinomycetota</taxon>
        <taxon>Actinomycetes</taxon>
        <taxon>Kitasatosporales</taxon>
        <taxon>Streptomycetaceae</taxon>
        <taxon>Streptomyces</taxon>
    </lineage>
</organism>
<evidence type="ECO:0000313" key="1">
    <source>
        <dbReference type="EMBL" id="MBB4979788.1"/>
    </source>
</evidence>
<keyword evidence="2" id="KW-1185">Reference proteome</keyword>
<accession>A0A7W7XA60</accession>
<dbReference type="Proteomes" id="UP000582643">
    <property type="component" value="Unassembled WGS sequence"/>
</dbReference>
<reference evidence="1 2" key="1">
    <citation type="submission" date="2020-08" db="EMBL/GenBank/DDBJ databases">
        <title>Genomic Encyclopedia of Type Strains, Phase III (KMG-III): the genomes of soil and plant-associated and newly described type strains.</title>
        <authorList>
            <person name="Whitman W."/>
        </authorList>
    </citation>
    <scope>NUCLEOTIDE SEQUENCE [LARGE SCALE GENOMIC DNA]</scope>
    <source>
        <strain evidence="1 2">SFB5A</strain>
    </source>
</reference>
<gene>
    <name evidence="1" type="ORF">GGE06_000676</name>
</gene>
<dbReference type="RefSeq" id="WP_184929993.1">
    <property type="nucleotide sequence ID" value="NZ_JACHJY010000001.1"/>
</dbReference>
<comment type="caution">
    <text evidence="1">The sequence shown here is derived from an EMBL/GenBank/DDBJ whole genome shotgun (WGS) entry which is preliminary data.</text>
</comment>